<evidence type="ECO:0000259" key="1">
    <source>
        <dbReference type="PROSITE" id="PS50846"/>
    </source>
</evidence>
<reference evidence="2 3" key="1">
    <citation type="journal article" date="2018" name="Elife">
        <title>Discovery and characterization of a prevalent human gut bacterial enzyme sufficient for the inactivation of a family of plant toxins.</title>
        <authorList>
            <person name="Koppel N."/>
            <person name="Bisanz J.E."/>
            <person name="Pandelia M.E."/>
            <person name="Turnbaugh P.J."/>
            <person name="Balskus E.P."/>
        </authorList>
    </citation>
    <scope>NUCLEOTIDE SEQUENCE [LARGE SCALE GENOMIC DNA]</scope>
    <source>
        <strain evidence="2 3">3C</strain>
    </source>
</reference>
<dbReference type="Gene3D" id="3.30.70.100">
    <property type="match status" value="1"/>
</dbReference>
<dbReference type="CDD" id="cd00371">
    <property type="entry name" value="HMA"/>
    <property type="match status" value="1"/>
</dbReference>
<dbReference type="Pfam" id="PF00403">
    <property type="entry name" value="HMA"/>
    <property type="match status" value="1"/>
</dbReference>
<gene>
    <name evidence="2" type="ORF">C1877_13960</name>
</gene>
<feature type="domain" description="HMA" evidence="1">
    <location>
        <begin position="2"/>
        <end position="68"/>
    </location>
</feature>
<protein>
    <submittedName>
        <fullName evidence="2">Mercuric reductase</fullName>
    </submittedName>
</protein>
<dbReference type="InterPro" id="IPR006121">
    <property type="entry name" value="HMA_dom"/>
</dbReference>
<organism evidence="2 3">
    <name type="scientific">Gordonibacter pamelaeae</name>
    <dbReference type="NCBI Taxonomy" id="471189"/>
    <lineage>
        <taxon>Bacteria</taxon>
        <taxon>Bacillati</taxon>
        <taxon>Actinomycetota</taxon>
        <taxon>Coriobacteriia</taxon>
        <taxon>Eggerthellales</taxon>
        <taxon>Eggerthellaceae</taxon>
        <taxon>Gordonibacter</taxon>
    </lineage>
</organism>
<dbReference type="EMBL" id="PPTS01000010">
    <property type="protein sequence ID" value="RDB62145.1"/>
    <property type="molecule type" value="Genomic_DNA"/>
</dbReference>
<dbReference type="PROSITE" id="PS50846">
    <property type="entry name" value="HMA_2"/>
    <property type="match status" value="1"/>
</dbReference>
<name>A0A369LVD9_9ACTN</name>
<sequence>MIKETLKVTGMHCPKCTARVEKTVRAIDGVESVAADFEADKVELAYDGQPSTLAAVKAAIAAEDFVVED</sequence>
<keyword evidence="3" id="KW-1185">Reference proteome</keyword>
<evidence type="ECO:0000313" key="3">
    <source>
        <dbReference type="Proteomes" id="UP000254000"/>
    </source>
</evidence>
<dbReference type="GeneID" id="78360800"/>
<accession>A0A369LVD9</accession>
<comment type="caution">
    <text evidence="2">The sequence shown here is derived from an EMBL/GenBank/DDBJ whole genome shotgun (WGS) entry which is preliminary data.</text>
</comment>
<dbReference type="GO" id="GO:0046872">
    <property type="term" value="F:metal ion binding"/>
    <property type="evidence" value="ECO:0007669"/>
    <property type="project" value="InterPro"/>
</dbReference>
<dbReference type="InterPro" id="IPR036163">
    <property type="entry name" value="HMA_dom_sf"/>
</dbReference>
<dbReference type="AlphaFoldDB" id="A0A369LVD9"/>
<dbReference type="OrthoDB" id="8687281at2"/>
<evidence type="ECO:0000313" key="2">
    <source>
        <dbReference type="EMBL" id="RDB62145.1"/>
    </source>
</evidence>
<dbReference type="SUPFAM" id="SSF55008">
    <property type="entry name" value="HMA, heavy metal-associated domain"/>
    <property type="match status" value="1"/>
</dbReference>
<dbReference type="Proteomes" id="UP000254000">
    <property type="component" value="Unassembled WGS sequence"/>
</dbReference>
<dbReference type="RefSeq" id="WP_114569444.1">
    <property type="nucleotide sequence ID" value="NZ_CABMMS010000010.1"/>
</dbReference>
<proteinExistence type="predicted"/>